<protein>
    <submittedName>
        <fullName evidence="1">Uncharacterized protein</fullName>
    </submittedName>
</protein>
<dbReference type="Proteomes" id="UP001230649">
    <property type="component" value="Unassembled WGS sequence"/>
</dbReference>
<proteinExistence type="predicted"/>
<accession>A0ACC2VDC0</accession>
<organism evidence="1 2">
    <name type="scientific">Naganishia adeliensis</name>
    <dbReference type="NCBI Taxonomy" id="92952"/>
    <lineage>
        <taxon>Eukaryota</taxon>
        <taxon>Fungi</taxon>
        <taxon>Dikarya</taxon>
        <taxon>Basidiomycota</taxon>
        <taxon>Agaricomycotina</taxon>
        <taxon>Tremellomycetes</taxon>
        <taxon>Filobasidiales</taxon>
        <taxon>Filobasidiaceae</taxon>
        <taxon>Naganishia</taxon>
    </lineage>
</organism>
<sequence length="183" mass="21353">MPYTSDKQIMLGALNSALLHLKIHANYHIVFFFVWSSLRLFEWEEEGGGEDWKEMVAVAWQAVISGELQLIGALERLRMDVTRRRYMVSRRFWRGLVNDRQAALGRLFKSNDKFFIHMVRMSRRQFKMILEHLFDHPVFQNASNNAQEPVEWQIFVALTRLGPDGKGSAILFMTNTFSISGKL</sequence>
<name>A0ACC2VDC0_9TREE</name>
<gene>
    <name evidence="1" type="ORF">QFC20_006298</name>
</gene>
<dbReference type="EMBL" id="JASBWS010000107">
    <property type="protein sequence ID" value="KAJ9097056.1"/>
    <property type="molecule type" value="Genomic_DNA"/>
</dbReference>
<reference evidence="1" key="1">
    <citation type="submission" date="2023-04" db="EMBL/GenBank/DDBJ databases">
        <title>Draft Genome sequencing of Naganishia species isolated from polar environments using Oxford Nanopore Technology.</title>
        <authorList>
            <person name="Leo P."/>
            <person name="Venkateswaran K."/>
        </authorList>
    </citation>
    <scope>NUCLEOTIDE SEQUENCE</scope>
    <source>
        <strain evidence="1">MNA-CCFEE 5262</strain>
    </source>
</reference>
<keyword evidence="2" id="KW-1185">Reference proteome</keyword>
<comment type="caution">
    <text evidence="1">The sequence shown here is derived from an EMBL/GenBank/DDBJ whole genome shotgun (WGS) entry which is preliminary data.</text>
</comment>
<evidence type="ECO:0000313" key="2">
    <source>
        <dbReference type="Proteomes" id="UP001230649"/>
    </source>
</evidence>
<evidence type="ECO:0000313" key="1">
    <source>
        <dbReference type="EMBL" id="KAJ9097056.1"/>
    </source>
</evidence>